<name>A0A9P5TU53_GYMJU</name>
<dbReference type="Gene3D" id="3.30.40.10">
    <property type="entry name" value="Zinc/RING finger domain, C3HC4 (zinc finger)"/>
    <property type="match status" value="1"/>
</dbReference>
<organism evidence="6 7">
    <name type="scientific">Gymnopilus junonius</name>
    <name type="common">Spectacular rustgill mushroom</name>
    <name type="synonym">Gymnopilus spectabilis subsp. junonius</name>
    <dbReference type="NCBI Taxonomy" id="109634"/>
    <lineage>
        <taxon>Eukaryota</taxon>
        <taxon>Fungi</taxon>
        <taxon>Dikarya</taxon>
        <taxon>Basidiomycota</taxon>
        <taxon>Agaricomycotina</taxon>
        <taxon>Agaricomycetes</taxon>
        <taxon>Agaricomycetidae</taxon>
        <taxon>Agaricales</taxon>
        <taxon>Agaricineae</taxon>
        <taxon>Hymenogastraceae</taxon>
        <taxon>Gymnopilus</taxon>
    </lineage>
</organism>
<feature type="domain" description="RING-type" evidence="5">
    <location>
        <begin position="60"/>
        <end position="125"/>
    </location>
</feature>
<sequence length="201" mass="22674">MDTPTREALYQSAFRQMLDLLAVSMPGGLLSQSQIQKLLDDLPRIEEKKLLELGEKDSFCPICYTPYFTILTEEEMALALDSPAHPVEELGVTKLAQPWQCGHMFCRRDISKWINDGHDSCPMCRRLLVEVQEQTAGNDADMSGEEQQRTLSENFEAAMSRLGEFHTTNNASIPDNLNRLFADLSGAETEGDRQEYSGMYS</sequence>
<evidence type="ECO:0000256" key="4">
    <source>
        <dbReference type="PROSITE-ProRule" id="PRU00175"/>
    </source>
</evidence>
<gene>
    <name evidence="6" type="ORF">CPB84DRAFT_1757751</name>
</gene>
<keyword evidence="2 4" id="KW-0863">Zinc-finger</keyword>
<comment type="caution">
    <text evidence="6">The sequence shown here is derived from an EMBL/GenBank/DDBJ whole genome shotgun (WGS) entry which is preliminary data.</text>
</comment>
<dbReference type="SUPFAM" id="SSF57850">
    <property type="entry name" value="RING/U-box"/>
    <property type="match status" value="1"/>
</dbReference>
<protein>
    <recommendedName>
        <fullName evidence="5">RING-type domain-containing protein</fullName>
    </recommendedName>
</protein>
<dbReference type="Proteomes" id="UP000724874">
    <property type="component" value="Unassembled WGS sequence"/>
</dbReference>
<dbReference type="EMBL" id="JADNYJ010000001">
    <property type="protein sequence ID" value="KAF8913860.1"/>
    <property type="molecule type" value="Genomic_DNA"/>
</dbReference>
<dbReference type="OrthoDB" id="8062037at2759"/>
<keyword evidence="3" id="KW-0862">Zinc</keyword>
<keyword evidence="7" id="KW-1185">Reference proteome</keyword>
<dbReference type="Pfam" id="PF00097">
    <property type="entry name" value="zf-C3HC4"/>
    <property type="match status" value="1"/>
</dbReference>
<dbReference type="InterPro" id="IPR013083">
    <property type="entry name" value="Znf_RING/FYVE/PHD"/>
</dbReference>
<evidence type="ECO:0000256" key="2">
    <source>
        <dbReference type="ARBA" id="ARBA00022771"/>
    </source>
</evidence>
<dbReference type="GO" id="GO:0008270">
    <property type="term" value="F:zinc ion binding"/>
    <property type="evidence" value="ECO:0007669"/>
    <property type="project" value="UniProtKB-KW"/>
</dbReference>
<dbReference type="PROSITE" id="PS50089">
    <property type="entry name" value="ZF_RING_2"/>
    <property type="match status" value="1"/>
</dbReference>
<proteinExistence type="predicted"/>
<accession>A0A9P5TU53</accession>
<dbReference type="InterPro" id="IPR001841">
    <property type="entry name" value="Znf_RING"/>
</dbReference>
<dbReference type="AlphaFoldDB" id="A0A9P5TU53"/>
<keyword evidence="1" id="KW-0479">Metal-binding</keyword>
<evidence type="ECO:0000256" key="3">
    <source>
        <dbReference type="ARBA" id="ARBA00022833"/>
    </source>
</evidence>
<dbReference type="InterPro" id="IPR018957">
    <property type="entry name" value="Znf_C3HC4_RING-type"/>
</dbReference>
<evidence type="ECO:0000313" key="6">
    <source>
        <dbReference type="EMBL" id="KAF8913860.1"/>
    </source>
</evidence>
<evidence type="ECO:0000313" key="7">
    <source>
        <dbReference type="Proteomes" id="UP000724874"/>
    </source>
</evidence>
<evidence type="ECO:0000256" key="1">
    <source>
        <dbReference type="ARBA" id="ARBA00022723"/>
    </source>
</evidence>
<evidence type="ECO:0000259" key="5">
    <source>
        <dbReference type="PROSITE" id="PS50089"/>
    </source>
</evidence>
<reference evidence="6" key="1">
    <citation type="submission" date="2020-11" db="EMBL/GenBank/DDBJ databases">
        <authorList>
            <consortium name="DOE Joint Genome Institute"/>
            <person name="Ahrendt S."/>
            <person name="Riley R."/>
            <person name="Andreopoulos W."/>
            <person name="LaButti K."/>
            <person name="Pangilinan J."/>
            <person name="Ruiz-duenas F.J."/>
            <person name="Barrasa J.M."/>
            <person name="Sanchez-Garcia M."/>
            <person name="Camarero S."/>
            <person name="Miyauchi S."/>
            <person name="Serrano A."/>
            <person name="Linde D."/>
            <person name="Babiker R."/>
            <person name="Drula E."/>
            <person name="Ayuso-Fernandez I."/>
            <person name="Pacheco R."/>
            <person name="Padilla G."/>
            <person name="Ferreira P."/>
            <person name="Barriuso J."/>
            <person name="Kellner H."/>
            <person name="Castanera R."/>
            <person name="Alfaro M."/>
            <person name="Ramirez L."/>
            <person name="Pisabarro A.G."/>
            <person name="Kuo A."/>
            <person name="Tritt A."/>
            <person name="Lipzen A."/>
            <person name="He G."/>
            <person name="Yan M."/>
            <person name="Ng V."/>
            <person name="Cullen D."/>
            <person name="Martin F."/>
            <person name="Rosso M.-N."/>
            <person name="Henrissat B."/>
            <person name="Hibbett D."/>
            <person name="Martinez A.T."/>
            <person name="Grigoriev I.V."/>
        </authorList>
    </citation>
    <scope>NUCLEOTIDE SEQUENCE</scope>
    <source>
        <strain evidence="6">AH 44721</strain>
    </source>
</reference>